<protein>
    <submittedName>
        <fullName evidence="1">Uncharacterized protein</fullName>
    </submittedName>
</protein>
<evidence type="ECO:0000313" key="2">
    <source>
        <dbReference type="Proteomes" id="UP000075880"/>
    </source>
</evidence>
<keyword evidence="2" id="KW-1185">Reference proteome</keyword>
<dbReference type="Proteomes" id="UP000075880">
    <property type="component" value="Unassembled WGS sequence"/>
</dbReference>
<dbReference type="AlphaFoldDB" id="A0AAG5DBF1"/>
<organism evidence="1 2">
    <name type="scientific">Anopheles atroparvus</name>
    <name type="common">European mosquito</name>
    <dbReference type="NCBI Taxonomy" id="41427"/>
    <lineage>
        <taxon>Eukaryota</taxon>
        <taxon>Metazoa</taxon>
        <taxon>Ecdysozoa</taxon>
        <taxon>Arthropoda</taxon>
        <taxon>Hexapoda</taxon>
        <taxon>Insecta</taxon>
        <taxon>Pterygota</taxon>
        <taxon>Neoptera</taxon>
        <taxon>Endopterygota</taxon>
        <taxon>Diptera</taxon>
        <taxon>Nematocera</taxon>
        <taxon>Culicoidea</taxon>
        <taxon>Culicidae</taxon>
        <taxon>Anophelinae</taxon>
        <taxon>Anopheles</taxon>
    </lineage>
</organism>
<name>A0AAG5DBF1_ANOAO</name>
<sequence>MRAQQPNVARGRCRLTEHNFSQHFHRSTNRRRRRISGLVTEEIFALCRQSEKKRTISREWRN</sequence>
<accession>A0AAG5DBF1</accession>
<reference evidence="1" key="1">
    <citation type="submission" date="2024-04" db="UniProtKB">
        <authorList>
            <consortium name="EnsemblMetazoa"/>
        </authorList>
    </citation>
    <scope>IDENTIFICATION</scope>
    <source>
        <strain evidence="1">EBRO</strain>
    </source>
</reference>
<evidence type="ECO:0000313" key="1">
    <source>
        <dbReference type="EnsemblMetazoa" id="ENSAATROPP008013"/>
    </source>
</evidence>
<dbReference type="EnsemblMetazoa" id="ENSAATROPT008877">
    <property type="protein sequence ID" value="ENSAATROPP008013"/>
    <property type="gene ID" value="ENSAATROPG007233"/>
</dbReference>
<proteinExistence type="predicted"/>